<evidence type="ECO:0000313" key="2">
    <source>
        <dbReference type="EMBL" id="RXK62560.1"/>
    </source>
</evidence>
<gene>
    <name evidence="2" type="ORF">ESA94_06055</name>
</gene>
<reference evidence="2 3" key="1">
    <citation type="submission" date="2019-01" db="EMBL/GenBank/DDBJ databases">
        <title>Lacibacter sp. strain TTM-7.</title>
        <authorList>
            <person name="Chen W.-M."/>
        </authorList>
    </citation>
    <scope>NUCLEOTIDE SEQUENCE [LARGE SCALE GENOMIC DNA]</scope>
    <source>
        <strain evidence="2 3">TTM-7</strain>
    </source>
</reference>
<dbReference type="EMBL" id="SDHW01000001">
    <property type="protein sequence ID" value="RXK62560.1"/>
    <property type="molecule type" value="Genomic_DNA"/>
</dbReference>
<dbReference type="Proteomes" id="UP000290204">
    <property type="component" value="Unassembled WGS sequence"/>
</dbReference>
<accession>A0A4Q1CNB6</accession>
<dbReference type="AlphaFoldDB" id="A0A4Q1CNB6"/>
<comment type="caution">
    <text evidence="2">The sequence shown here is derived from an EMBL/GenBank/DDBJ whole genome shotgun (WGS) entry which is preliminary data.</text>
</comment>
<feature type="domain" description="DM13" evidence="1">
    <location>
        <begin position="42"/>
        <end position="140"/>
    </location>
</feature>
<dbReference type="PROSITE" id="PS51257">
    <property type="entry name" value="PROKAR_LIPOPROTEIN"/>
    <property type="match status" value="1"/>
</dbReference>
<protein>
    <recommendedName>
        <fullName evidence="1">DM13 domain-containing protein</fullName>
    </recommendedName>
</protein>
<dbReference type="PROSITE" id="PS51549">
    <property type="entry name" value="DM13"/>
    <property type="match status" value="1"/>
</dbReference>
<dbReference type="RefSeq" id="WP_129129931.1">
    <property type="nucleotide sequence ID" value="NZ_SDHW01000001.1"/>
</dbReference>
<dbReference type="OrthoDB" id="155521at2"/>
<sequence length="142" mass="15750">MKPVVLTVTVFFIFFSSCVKQRTPEVTLNDAADTTAKLKYTGVFMNGPWGRVSGKAIISQAYNGQFSLVLDSVTISNGPDLYVYLSKEIQPVNFISLGKLKATMGTQVYSINGMPDFAEYKYALIHCQQYNHLFGSALLMMP</sequence>
<dbReference type="InterPro" id="IPR019545">
    <property type="entry name" value="DM13_domain"/>
</dbReference>
<evidence type="ECO:0000313" key="3">
    <source>
        <dbReference type="Proteomes" id="UP000290204"/>
    </source>
</evidence>
<keyword evidence="3" id="KW-1185">Reference proteome</keyword>
<evidence type="ECO:0000259" key="1">
    <source>
        <dbReference type="PROSITE" id="PS51549"/>
    </source>
</evidence>
<name>A0A4Q1CNB6_9BACT</name>
<dbReference type="Pfam" id="PF10517">
    <property type="entry name" value="DM13"/>
    <property type="match status" value="1"/>
</dbReference>
<organism evidence="2 3">
    <name type="scientific">Lacibacter luteus</name>
    <dbReference type="NCBI Taxonomy" id="2508719"/>
    <lineage>
        <taxon>Bacteria</taxon>
        <taxon>Pseudomonadati</taxon>
        <taxon>Bacteroidota</taxon>
        <taxon>Chitinophagia</taxon>
        <taxon>Chitinophagales</taxon>
        <taxon>Chitinophagaceae</taxon>
        <taxon>Lacibacter</taxon>
    </lineage>
</organism>
<proteinExistence type="predicted"/>